<sequence>MEQKFDAVNDINRSRSNWTIKIRITRLWESPPYPKTCPDNTIDMVLCDKDGSKIAASVKSVFANKFKNNLKEGAVYIMSGFNVVASSSTFRATRHSYKLNFQYQTRIARADDDGSIHQFRFEFVPAVKIISGELDQNILVDVIGRVFNMSEVHESSSSDPNSMRVTIYIEDTDKTQLAITLWGQYANQIVQYMSKNSESAAIVVAFQFCKIKEYSGTRSLSNSMYATRVMINSDIEEIRQFHQGLQPEDLTSPMNRTGHITMTTTTPQEAAFAGYPLSSVDELYQSGDKAIVCILANVIQVNKDRGWFYNACKKCGKKVDPDGPIFWCHSCKGLVNQATIKYRVELMVLDESNSANVTIFDRDVFNIVGLQAPQLHDEHSKGMLVDANHTVNWPVKLDSFVGQTFVFKVAVVKSQWNDFTSFTVQRMTSDPSIIDKFTRYRLAKVDLNATDGNLITADKAMTSPIIDLEGRRLTFTDDANSPSTATLSSGKRSIDEASYEGHSSSEAAKQLVMPKKKIKIEKN</sequence>
<comment type="similarity">
    <text evidence="1">Belongs to the replication factor A protein 1 family.</text>
</comment>
<evidence type="ECO:0000313" key="10">
    <source>
        <dbReference type="EMBL" id="KAF7828021.1"/>
    </source>
</evidence>
<dbReference type="InterPro" id="IPR003871">
    <property type="entry name" value="RFA1B/D_OB_1st"/>
</dbReference>
<dbReference type="InterPro" id="IPR031657">
    <property type="entry name" value="REPA_OB_2"/>
</dbReference>
<evidence type="ECO:0000259" key="8">
    <source>
        <dbReference type="Pfam" id="PF08646"/>
    </source>
</evidence>
<dbReference type="Pfam" id="PF08646">
    <property type="entry name" value="Rep_fac-A_C"/>
    <property type="match status" value="1"/>
</dbReference>
<dbReference type="Pfam" id="PF16900">
    <property type="entry name" value="REPA_OB_2"/>
    <property type="match status" value="1"/>
</dbReference>
<feature type="region of interest" description="Disordered" evidence="6">
    <location>
        <begin position="479"/>
        <end position="512"/>
    </location>
</feature>
<dbReference type="Proteomes" id="UP000634136">
    <property type="component" value="Unassembled WGS sequence"/>
</dbReference>
<evidence type="ECO:0000259" key="7">
    <source>
        <dbReference type="Pfam" id="PF02721"/>
    </source>
</evidence>
<evidence type="ECO:0000256" key="3">
    <source>
        <dbReference type="ARBA" id="ARBA00022771"/>
    </source>
</evidence>
<evidence type="ECO:0000313" key="11">
    <source>
        <dbReference type="Proteomes" id="UP000634136"/>
    </source>
</evidence>
<dbReference type="InterPro" id="IPR047192">
    <property type="entry name" value="Euk_RPA1_DBD_C"/>
</dbReference>
<evidence type="ECO:0000256" key="5">
    <source>
        <dbReference type="ARBA" id="ARBA00023125"/>
    </source>
</evidence>
<dbReference type="PANTHER" id="PTHR47165:SF4">
    <property type="entry name" value="OS03G0429900 PROTEIN"/>
    <property type="match status" value="1"/>
</dbReference>
<evidence type="ECO:0000256" key="1">
    <source>
        <dbReference type="ARBA" id="ARBA00005690"/>
    </source>
</evidence>
<dbReference type="AlphaFoldDB" id="A0A834WQF7"/>
<evidence type="ECO:0000256" key="6">
    <source>
        <dbReference type="SAM" id="MobiDB-lite"/>
    </source>
</evidence>
<feature type="domain" description="Replication protein A OB" evidence="9">
    <location>
        <begin position="134"/>
        <end position="224"/>
    </location>
</feature>
<feature type="domain" description="Replication protein A 70 kDa DNA-binding subunit B/D first OB fold" evidence="7">
    <location>
        <begin position="4"/>
        <end position="108"/>
    </location>
</feature>
<keyword evidence="5 10" id="KW-0238">DNA-binding</keyword>
<keyword evidence="3" id="KW-0863">Zinc-finger</keyword>
<dbReference type="SUPFAM" id="SSF50249">
    <property type="entry name" value="Nucleic acid-binding proteins"/>
    <property type="match status" value="3"/>
</dbReference>
<feature type="domain" description="Replication factor A C-terminal" evidence="8">
    <location>
        <begin position="296"/>
        <end position="428"/>
    </location>
</feature>
<evidence type="ECO:0000259" key="9">
    <source>
        <dbReference type="Pfam" id="PF16900"/>
    </source>
</evidence>
<dbReference type="CDD" id="cd04476">
    <property type="entry name" value="RPA1_DBD_C"/>
    <property type="match status" value="1"/>
</dbReference>
<evidence type="ECO:0000256" key="2">
    <source>
        <dbReference type="ARBA" id="ARBA00022723"/>
    </source>
</evidence>
<dbReference type="InterPro" id="IPR012340">
    <property type="entry name" value="NA-bd_OB-fold"/>
</dbReference>
<protein>
    <submittedName>
        <fullName evidence="10">Replication protein A 70 kDa DNA-binding subunit D-like</fullName>
    </submittedName>
</protein>
<reference evidence="10" key="1">
    <citation type="submission" date="2020-09" db="EMBL/GenBank/DDBJ databases">
        <title>Genome-Enabled Discovery of Anthraquinone Biosynthesis in Senna tora.</title>
        <authorList>
            <person name="Kang S.-H."/>
            <person name="Pandey R.P."/>
            <person name="Lee C.-M."/>
            <person name="Sim J.-S."/>
            <person name="Jeong J.-T."/>
            <person name="Choi B.-S."/>
            <person name="Jung M."/>
            <person name="Ginzburg D."/>
            <person name="Zhao K."/>
            <person name="Won S.Y."/>
            <person name="Oh T.-J."/>
            <person name="Yu Y."/>
            <person name="Kim N.-H."/>
            <person name="Lee O.R."/>
            <person name="Lee T.-H."/>
            <person name="Bashyal P."/>
            <person name="Kim T.-S."/>
            <person name="Lee W.-H."/>
            <person name="Kawkins C."/>
            <person name="Kim C.-K."/>
            <person name="Kim J.S."/>
            <person name="Ahn B.O."/>
            <person name="Rhee S.Y."/>
            <person name="Sohng J.K."/>
        </authorList>
    </citation>
    <scope>NUCLEOTIDE SEQUENCE</scope>
    <source>
        <tissue evidence="10">Leaf</tissue>
    </source>
</reference>
<dbReference type="CDD" id="cd04480">
    <property type="entry name" value="RPA1_DBD_A_like"/>
    <property type="match status" value="1"/>
</dbReference>
<dbReference type="PANTHER" id="PTHR47165">
    <property type="entry name" value="OS03G0429900 PROTEIN"/>
    <property type="match status" value="1"/>
</dbReference>
<evidence type="ECO:0000256" key="4">
    <source>
        <dbReference type="ARBA" id="ARBA00022833"/>
    </source>
</evidence>
<comment type="caution">
    <text evidence="10">The sequence shown here is derived from an EMBL/GenBank/DDBJ whole genome shotgun (WGS) entry which is preliminary data.</text>
</comment>
<keyword evidence="4" id="KW-0862">Zinc</keyword>
<dbReference type="GO" id="GO:0003677">
    <property type="term" value="F:DNA binding"/>
    <property type="evidence" value="ECO:0007669"/>
    <property type="project" value="UniProtKB-KW"/>
</dbReference>
<dbReference type="EMBL" id="JAAIUW010000006">
    <property type="protein sequence ID" value="KAF7828021.1"/>
    <property type="molecule type" value="Genomic_DNA"/>
</dbReference>
<gene>
    <name evidence="10" type="ORF">G2W53_019185</name>
</gene>
<dbReference type="CDD" id="cd04481">
    <property type="entry name" value="RPA1_DBD_B_like"/>
    <property type="match status" value="1"/>
</dbReference>
<organism evidence="10 11">
    <name type="scientific">Senna tora</name>
    <dbReference type="NCBI Taxonomy" id="362788"/>
    <lineage>
        <taxon>Eukaryota</taxon>
        <taxon>Viridiplantae</taxon>
        <taxon>Streptophyta</taxon>
        <taxon>Embryophyta</taxon>
        <taxon>Tracheophyta</taxon>
        <taxon>Spermatophyta</taxon>
        <taxon>Magnoliopsida</taxon>
        <taxon>eudicotyledons</taxon>
        <taxon>Gunneridae</taxon>
        <taxon>Pentapetalae</taxon>
        <taxon>rosids</taxon>
        <taxon>fabids</taxon>
        <taxon>Fabales</taxon>
        <taxon>Fabaceae</taxon>
        <taxon>Caesalpinioideae</taxon>
        <taxon>Cassia clade</taxon>
        <taxon>Senna</taxon>
    </lineage>
</organism>
<feature type="compositionally biased region" description="Polar residues" evidence="6">
    <location>
        <begin position="479"/>
        <end position="491"/>
    </location>
</feature>
<dbReference type="Gene3D" id="2.40.50.140">
    <property type="entry name" value="Nucleic acid-binding proteins"/>
    <property type="match status" value="3"/>
</dbReference>
<keyword evidence="2" id="KW-0479">Metal-binding</keyword>
<dbReference type="Pfam" id="PF02721">
    <property type="entry name" value="DUF223"/>
    <property type="match status" value="1"/>
</dbReference>
<name>A0A834WQF7_9FABA</name>
<proteinExistence type="inferred from homology"/>
<dbReference type="GO" id="GO:0008270">
    <property type="term" value="F:zinc ion binding"/>
    <property type="evidence" value="ECO:0007669"/>
    <property type="project" value="UniProtKB-KW"/>
</dbReference>
<dbReference type="OrthoDB" id="1436211at2759"/>
<accession>A0A834WQF7</accession>
<dbReference type="InterPro" id="IPR013955">
    <property type="entry name" value="Rep_factor-A_C"/>
</dbReference>
<keyword evidence="11" id="KW-1185">Reference proteome</keyword>